<evidence type="ECO:0000256" key="1">
    <source>
        <dbReference type="SAM" id="MobiDB-lite"/>
    </source>
</evidence>
<feature type="compositionally biased region" description="Gly residues" evidence="1">
    <location>
        <begin position="26"/>
        <end position="70"/>
    </location>
</feature>
<organism evidence="3 4">
    <name type="scientific">Mycolicibacterium hassiacum (strain DSM 44199 / CIP 105218 / JCM 12690 / 3849)</name>
    <name type="common">Mycobacterium hassiacum</name>
    <dbReference type="NCBI Taxonomy" id="1122247"/>
    <lineage>
        <taxon>Bacteria</taxon>
        <taxon>Bacillati</taxon>
        <taxon>Actinomycetota</taxon>
        <taxon>Actinomycetes</taxon>
        <taxon>Mycobacteriales</taxon>
        <taxon>Mycobacteriaceae</taxon>
        <taxon>Mycolicibacterium</taxon>
    </lineage>
</organism>
<dbReference type="PATRIC" id="fig|1122247.3.peg.2870"/>
<evidence type="ECO:0000313" key="3">
    <source>
        <dbReference type="EMBL" id="EKF22989.1"/>
    </source>
</evidence>
<dbReference type="GO" id="GO:0005576">
    <property type="term" value="C:extracellular region"/>
    <property type="evidence" value="ECO:0007669"/>
    <property type="project" value="InterPro"/>
</dbReference>
<dbReference type="InterPro" id="IPR003540">
    <property type="entry name" value="ADP-ribosyltransferase"/>
</dbReference>
<dbReference type="STRING" id="1122247.GCA_000379865_01612"/>
<evidence type="ECO:0000313" key="4">
    <source>
        <dbReference type="Proteomes" id="UP000006265"/>
    </source>
</evidence>
<feature type="domain" description="ADP ribosyltransferase" evidence="2">
    <location>
        <begin position="115"/>
        <end position="300"/>
    </location>
</feature>
<gene>
    <name evidence="3" type="ORF">C731_2992</name>
</gene>
<proteinExistence type="predicted"/>
<dbReference type="SUPFAM" id="SSF56399">
    <property type="entry name" value="ADP-ribosylation"/>
    <property type="match status" value="1"/>
</dbReference>
<dbReference type="Proteomes" id="UP000006265">
    <property type="component" value="Unassembled WGS sequence"/>
</dbReference>
<dbReference type="Gene3D" id="3.90.176.10">
    <property type="entry name" value="Toxin ADP-ribosyltransferase, Chain A, domain 1"/>
    <property type="match status" value="1"/>
</dbReference>
<feature type="region of interest" description="Disordered" evidence="1">
    <location>
        <begin position="1"/>
        <end position="91"/>
    </location>
</feature>
<feature type="compositionally biased region" description="Gly residues" evidence="1">
    <location>
        <begin position="1"/>
        <end position="14"/>
    </location>
</feature>
<feature type="compositionally biased region" description="Polar residues" evidence="1">
    <location>
        <begin position="71"/>
        <end position="91"/>
    </location>
</feature>
<accession>K5BJE8</accession>
<evidence type="ECO:0000259" key="2">
    <source>
        <dbReference type="Pfam" id="PF03496"/>
    </source>
</evidence>
<dbReference type="eggNOG" id="COG5585">
    <property type="taxonomic scope" value="Bacteria"/>
</dbReference>
<comment type="caution">
    <text evidence="3">The sequence shown here is derived from an EMBL/GenBank/DDBJ whole genome shotgun (WGS) entry which is preliminary data.</text>
</comment>
<dbReference type="GO" id="GO:0016740">
    <property type="term" value="F:transferase activity"/>
    <property type="evidence" value="ECO:0007669"/>
    <property type="project" value="UniProtKB-KW"/>
</dbReference>
<dbReference type="EMBL" id="AMRA01000085">
    <property type="protein sequence ID" value="EKF22989.1"/>
    <property type="molecule type" value="Genomic_DNA"/>
</dbReference>
<dbReference type="Pfam" id="PF03496">
    <property type="entry name" value="ADPrib_exo_Tox"/>
    <property type="match status" value="1"/>
</dbReference>
<keyword evidence="3" id="KW-0808">Transferase</keyword>
<dbReference type="PROSITE" id="PS51996">
    <property type="entry name" value="TR_MART"/>
    <property type="match status" value="1"/>
</dbReference>
<dbReference type="AlphaFoldDB" id="K5BJE8"/>
<keyword evidence="4" id="KW-1185">Reference proteome</keyword>
<sequence length="307" mass="32344">MGGRGGRGGPGPGTGKRRAGAAAPGSGSGIPGSGAGSAGSSGGGYAGVGNAGTGRFIGGGGGGAGSGGGVQTPNRTPQEQPTKPKTFPSAQQARKWFASIWPSKDKYEDKVREEFATYSTNIGYQTINTALRDAGGDISKFDDPAFVDSLKDFNGNPYSDYVKQKYIENIKERIANMDAGFDFAPEIPETIQLARGTRWHEFKNLGITGPDDDLHQLLGKTYVNDAYTSTSVGGKAAMDYMPVQLTVTVPKGIKGVYMAGDAIHSGALSTLPTENEFLLPRGTEFYITNVFKNDEGKWEIEVEVLLP</sequence>
<name>K5BJE8_MYCHD</name>
<reference evidence="3 4" key="1">
    <citation type="journal article" date="2012" name="J. Bacteriol.">
        <title>Genome sequence of Mycobacterium hassiacum DSM 44199, a rare source of heat-stable mycobacterial proteins.</title>
        <authorList>
            <person name="Tiago I."/>
            <person name="Maranha A."/>
            <person name="Mendes V."/>
            <person name="Alarico S."/>
            <person name="Moynihan P.J."/>
            <person name="Clarke A.J."/>
            <person name="Macedo-Ribeiro S."/>
            <person name="Pereira P.J."/>
            <person name="Empadinhas N."/>
        </authorList>
    </citation>
    <scope>NUCLEOTIDE SEQUENCE [LARGE SCALE GENOMIC DNA]</scope>
    <source>
        <strain evidence="4">DSM 44199 / CIP 105218 / JCM 12690 / 3849</strain>
    </source>
</reference>
<protein>
    <submittedName>
        <fullName evidence="3">ADP-ribosyltransferase exoenzyme family protein</fullName>
    </submittedName>
</protein>